<feature type="compositionally biased region" description="Basic and acidic residues" evidence="6">
    <location>
        <begin position="349"/>
        <end position="370"/>
    </location>
</feature>
<evidence type="ECO:0000256" key="6">
    <source>
        <dbReference type="SAM" id="MobiDB-lite"/>
    </source>
</evidence>
<feature type="transmembrane region" description="Helical" evidence="7">
    <location>
        <begin position="130"/>
        <end position="153"/>
    </location>
</feature>
<dbReference type="PANTHER" id="PTHR33048">
    <property type="entry name" value="PTH11-LIKE INTEGRAL MEMBRANE PROTEIN (AFU_ORTHOLOGUE AFUA_5G11245)"/>
    <property type="match status" value="1"/>
</dbReference>
<dbReference type="InterPro" id="IPR049326">
    <property type="entry name" value="Rhodopsin_dom_fungi"/>
</dbReference>
<evidence type="ECO:0000256" key="7">
    <source>
        <dbReference type="SAM" id="Phobius"/>
    </source>
</evidence>
<dbReference type="AlphaFoldDB" id="A0A1L7VX79"/>
<feature type="region of interest" description="Disordered" evidence="6">
    <location>
        <begin position="322"/>
        <end position="378"/>
    </location>
</feature>
<name>A0A1L7VX79_FUSPR</name>
<evidence type="ECO:0000256" key="2">
    <source>
        <dbReference type="ARBA" id="ARBA00022692"/>
    </source>
</evidence>
<comment type="similarity">
    <text evidence="5">Belongs to the SAT4 family.</text>
</comment>
<evidence type="ECO:0000313" key="9">
    <source>
        <dbReference type="EMBL" id="CZR45017.1"/>
    </source>
</evidence>
<sequence length="378" mass="41805">MENNTYFSETSIANILIIPHAVLSFVATVFVGLRIWTSRYIAKTRAPIEEWVSVAALIANHLFLISEGIAVHFGYGENIIVVTNEYGGVSHFLRSFIACEILYGISCPLSKMAVLAMYYRIFSTSRVLRYCTWAMAAMMAGWGVSVITVSIFSCDPIKGWWDKTIPSKCINTNKFYIGITIPNILFDIGTVVLPIREVWHLQLKRDKKWAITTIFLLGGSVVLASIARLVLFLIYKDSQNPTQAIPFGHLASSVEVCLAIIAACLPSCAPLLKRMIGSLLTTVRSSGQGNTEDSKKGTLVTIGHKHSRTAIISRTHRDNDLEGSFERLDDNGSLQGSTDDLYINGSQETDNKSGKWNRGSDIHGLVRSDGEQIPMHNL</sequence>
<evidence type="ECO:0000313" key="10">
    <source>
        <dbReference type="Proteomes" id="UP000183971"/>
    </source>
</evidence>
<keyword evidence="3 7" id="KW-1133">Transmembrane helix</keyword>
<dbReference type="Proteomes" id="UP000183971">
    <property type="component" value="Unassembled WGS sequence"/>
</dbReference>
<feature type="transmembrane region" description="Helical" evidence="7">
    <location>
        <begin position="173"/>
        <end position="193"/>
    </location>
</feature>
<dbReference type="EMBL" id="FJOF01000009">
    <property type="protein sequence ID" value="CZR45017.1"/>
    <property type="molecule type" value="Genomic_DNA"/>
</dbReference>
<feature type="domain" description="Rhodopsin" evidence="8">
    <location>
        <begin position="33"/>
        <end position="274"/>
    </location>
</feature>
<dbReference type="GO" id="GO:0016020">
    <property type="term" value="C:membrane"/>
    <property type="evidence" value="ECO:0007669"/>
    <property type="project" value="UniProtKB-SubCell"/>
</dbReference>
<evidence type="ECO:0000256" key="4">
    <source>
        <dbReference type="ARBA" id="ARBA00023136"/>
    </source>
</evidence>
<dbReference type="InterPro" id="IPR052337">
    <property type="entry name" value="SAT4-like"/>
</dbReference>
<keyword evidence="4 7" id="KW-0472">Membrane</keyword>
<reference evidence="10" key="1">
    <citation type="journal article" date="2016" name="Genome Biol. Evol.">
        <title>Comparative 'omics' of the Fusarium fujikuroi species complex highlights differences in genetic potential and metabolite synthesis.</title>
        <authorList>
            <person name="Niehaus E.-M."/>
            <person name="Muensterkoetter M."/>
            <person name="Proctor R.H."/>
            <person name="Brown D.W."/>
            <person name="Sharon A."/>
            <person name="Idan Y."/>
            <person name="Oren-Young L."/>
            <person name="Sieber C.M."/>
            <person name="Novak O."/>
            <person name="Pencik A."/>
            <person name="Tarkowska D."/>
            <person name="Hromadova K."/>
            <person name="Freeman S."/>
            <person name="Maymon M."/>
            <person name="Elazar M."/>
            <person name="Youssef S.A."/>
            <person name="El-Shabrawy E.S.M."/>
            <person name="Shalaby A.B.A."/>
            <person name="Houterman P."/>
            <person name="Brock N.L."/>
            <person name="Burkhardt I."/>
            <person name="Tsavkelova E.A."/>
            <person name="Dickschat J.S."/>
            <person name="Galuszka P."/>
            <person name="Gueldener U."/>
            <person name="Tudzynski B."/>
        </authorList>
    </citation>
    <scope>NUCLEOTIDE SEQUENCE [LARGE SCALE GENOMIC DNA]</scope>
    <source>
        <strain evidence="10">ET1</strain>
    </source>
</reference>
<keyword evidence="2 7" id="KW-0812">Transmembrane</keyword>
<feature type="transmembrane region" description="Helical" evidence="7">
    <location>
        <begin position="12"/>
        <end position="33"/>
    </location>
</feature>
<evidence type="ECO:0000256" key="5">
    <source>
        <dbReference type="ARBA" id="ARBA00038359"/>
    </source>
</evidence>
<evidence type="ECO:0000256" key="1">
    <source>
        <dbReference type="ARBA" id="ARBA00004141"/>
    </source>
</evidence>
<comment type="subcellular location">
    <subcellularLocation>
        <location evidence="1">Membrane</location>
        <topology evidence="1">Multi-pass membrane protein</topology>
    </subcellularLocation>
</comment>
<protein>
    <submittedName>
        <fullName evidence="9">Related to L-fucose permease</fullName>
    </submittedName>
</protein>
<feature type="compositionally biased region" description="Polar residues" evidence="6">
    <location>
        <begin position="332"/>
        <end position="348"/>
    </location>
</feature>
<evidence type="ECO:0000256" key="3">
    <source>
        <dbReference type="ARBA" id="ARBA00022989"/>
    </source>
</evidence>
<accession>A0A1L7VX79</accession>
<keyword evidence="10" id="KW-1185">Reference proteome</keyword>
<dbReference type="GeneID" id="42060663"/>
<dbReference type="RefSeq" id="XP_031085551.1">
    <property type="nucleotide sequence ID" value="XM_031219832.1"/>
</dbReference>
<evidence type="ECO:0000259" key="8">
    <source>
        <dbReference type="Pfam" id="PF20684"/>
    </source>
</evidence>
<dbReference type="Pfam" id="PF20684">
    <property type="entry name" value="Fung_rhodopsin"/>
    <property type="match status" value="1"/>
</dbReference>
<dbReference type="PANTHER" id="PTHR33048:SF163">
    <property type="entry name" value="INTEGRAL MEMBRANE PROTEIN (AFU_ORTHOLOGUE AFUA_8G05510)"/>
    <property type="match status" value="1"/>
</dbReference>
<comment type="caution">
    <text evidence="9">The sequence shown here is derived from an EMBL/GenBank/DDBJ whole genome shotgun (WGS) entry which is preliminary data.</text>
</comment>
<dbReference type="VEuPathDB" id="FungiDB:FPRO_15808"/>
<feature type="transmembrane region" description="Helical" evidence="7">
    <location>
        <begin position="214"/>
        <end position="235"/>
    </location>
</feature>
<organism evidence="9 10">
    <name type="scientific">Fusarium proliferatum (strain ET1)</name>
    <name type="common">Orchid endophyte fungus</name>
    <dbReference type="NCBI Taxonomy" id="1227346"/>
    <lineage>
        <taxon>Eukaryota</taxon>
        <taxon>Fungi</taxon>
        <taxon>Dikarya</taxon>
        <taxon>Ascomycota</taxon>
        <taxon>Pezizomycotina</taxon>
        <taxon>Sordariomycetes</taxon>
        <taxon>Hypocreomycetidae</taxon>
        <taxon>Hypocreales</taxon>
        <taxon>Nectriaceae</taxon>
        <taxon>Fusarium</taxon>
        <taxon>Fusarium fujikuroi species complex</taxon>
    </lineage>
</organism>
<gene>
    <name evidence="9" type="ORF">FPRO_15808</name>
</gene>
<feature type="transmembrane region" description="Helical" evidence="7">
    <location>
        <begin position="95"/>
        <end position="118"/>
    </location>
</feature>
<proteinExistence type="inferred from homology"/>